<name>A0A2I0UJI1_LIMLA</name>
<dbReference type="AlphaFoldDB" id="A0A2I0UJI1"/>
<accession>A0A2I0UJI1</accession>
<organism evidence="2 3">
    <name type="scientific">Limosa lapponica baueri</name>
    <dbReference type="NCBI Taxonomy" id="1758121"/>
    <lineage>
        <taxon>Eukaryota</taxon>
        <taxon>Metazoa</taxon>
        <taxon>Chordata</taxon>
        <taxon>Craniata</taxon>
        <taxon>Vertebrata</taxon>
        <taxon>Euteleostomi</taxon>
        <taxon>Archelosauria</taxon>
        <taxon>Archosauria</taxon>
        <taxon>Dinosauria</taxon>
        <taxon>Saurischia</taxon>
        <taxon>Theropoda</taxon>
        <taxon>Coelurosauria</taxon>
        <taxon>Aves</taxon>
        <taxon>Neognathae</taxon>
        <taxon>Neoaves</taxon>
        <taxon>Charadriiformes</taxon>
        <taxon>Scolopacidae</taxon>
        <taxon>Limosa</taxon>
    </lineage>
</organism>
<protein>
    <submittedName>
        <fullName evidence="2">Uncharacterized protein</fullName>
    </submittedName>
</protein>
<feature type="compositionally biased region" description="Low complexity" evidence="1">
    <location>
        <begin position="89"/>
        <end position="100"/>
    </location>
</feature>
<sequence length="204" mass="21822">MKVRTTTLIPMTGLPGRYSIYLAGTVGRLSWRFSSFVLSHASPAHRARLRLQLQLRLPLPGSGSRCRPAGRGGSTAPGPPLARPRRAARPPAADPSPGELRGCRGRSGRGRLGPGAGGTEGQAASSACVPKLEKKLIESQPSVGFHNVKCGTSAAVTKSINKEMFCPNLSLYLQVPRAPVIHEWQERESPVRNPDPCKEQSSTN</sequence>
<reference evidence="3" key="2">
    <citation type="submission" date="2017-12" db="EMBL/GenBank/DDBJ databases">
        <title>Genome sequence of the Bar-tailed Godwit (Limosa lapponica baueri).</title>
        <authorList>
            <person name="Lima N.C.B."/>
            <person name="Parody-Merino A.M."/>
            <person name="Battley P.F."/>
            <person name="Fidler A.E."/>
            <person name="Prosdocimi F."/>
        </authorList>
    </citation>
    <scope>NUCLEOTIDE SEQUENCE [LARGE SCALE GENOMIC DNA]</scope>
</reference>
<feature type="region of interest" description="Disordered" evidence="1">
    <location>
        <begin position="60"/>
        <end position="124"/>
    </location>
</feature>
<evidence type="ECO:0000313" key="3">
    <source>
        <dbReference type="Proteomes" id="UP000233556"/>
    </source>
</evidence>
<dbReference type="EMBL" id="KZ505725">
    <property type="protein sequence ID" value="PKU46158.1"/>
    <property type="molecule type" value="Genomic_DNA"/>
</dbReference>
<evidence type="ECO:0000313" key="2">
    <source>
        <dbReference type="EMBL" id="PKU46158.1"/>
    </source>
</evidence>
<proteinExistence type="predicted"/>
<evidence type="ECO:0000256" key="1">
    <source>
        <dbReference type="SAM" id="MobiDB-lite"/>
    </source>
</evidence>
<reference evidence="3" key="1">
    <citation type="submission" date="2017-11" db="EMBL/GenBank/DDBJ databases">
        <authorList>
            <person name="Lima N.C."/>
            <person name="Parody-Merino A.M."/>
            <person name="Battley P.F."/>
            <person name="Fidler A.E."/>
            <person name="Prosdocimi F."/>
        </authorList>
    </citation>
    <scope>NUCLEOTIDE SEQUENCE [LARGE SCALE GENOMIC DNA]</scope>
</reference>
<gene>
    <name evidence="2" type="ORF">llap_3539</name>
</gene>
<keyword evidence="3" id="KW-1185">Reference proteome</keyword>
<dbReference type="Proteomes" id="UP000233556">
    <property type="component" value="Unassembled WGS sequence"/>
</dbReference>
<feature type="compositionally biased region" description="Gly residues" evidence="1">
    <location>
        <begin position="110"/>
        <end position="120"/>
    </location>
</feature>